<evidence type="ECO:0000313" key="3">
    <source>
        <dbReference type="Proteomes" id="UP000639274"/>
    </source>
</evidence>
<organism evidence="2 3">
    <name type="scientific">Agrilutibacter solisilvae</name>
    <dbReference type="NCBI Taxonomy" id="2763317"/>
    <lineage>
        <taxon>Bacteria</taxon>
        <taxon>Pseudomonadati</taxon>
        <taxon>Pseudomonadota</taxon>
        <taxon>Gammaproteobacteria</taxon>
        <taxon>Lysobacterales</taxon>
        <taxon>Lysobacteraceae</taxon>
        <taxon>Agrilutibacter</taxon>
    </lineage>
</organism>
<dbReference type="Pfam" id="PF03372">
    <property type="entry name" value="Exo_endo_phos"/>
    <property type="match status" value="1"/>
</dbReference>
<evidence type="ECO:0000313" key="2">
    <source>
        <dbReference type="EMBL" id="QSX79259.1"/>
    </source>
</evidence>
<dbReference type="AlphaFoldDB" id="A0A974Y0V6"/>
<protein>
    <submittedName>
        <fullName evidence="2">Endonuclease/exonuclease/phosphatase family protein</fullName>
    </submittedName>
</protein>
<dbReference type="InterPro" id="IPR036691">
    <property type="entry name" value="Endo/exonu/phosph_ase_sf"/>
</dbReference>
<feature type="domain" description="Endonuclease/exonuclease/phosphatase" evidence="1">
    <location>
        <begin position="8"/>
        <end position="242"/>
    </location>
</feature>
<dbReference type="Gene3D" id="3.60.10.10">
    <property type="entry name" value="Endonuclease/exonuclease/phosphatase"/>
    <property type="match status" value="1"/>
</dbReference>
<dbReference type="InterPro" id="IPR051916">
    <property type="entry name" value="GPI-anchor_lipid_remodeler"/>
</dbReference>
<proteinExistence type="predicted"/>
<dbReference type="KEGG" id="lsf:I8J32_005080"/>
<dbReference type="EMBL" id="CP071518">
    <property type="protein sequence ID" value="QSX79259.1"/>
    <property type="molecule type" value="Genomic_DNA"/>
</dbReference>
<dbReference type="SUPFAM" id="SSF56219">
    <property type="entry name" value="DNase I-like"/>
    <property type="match status" value="1"/>
</dbReference>
<dbReference type="Proteomes" id="UP000639274">
    <property type="component" value="Chromosome"/>
</dbReference>
<reference evidence="2 3" key="1">
    <citation type="submission" date="2021-03" db="EMBL/GenBank/DDBJ databases">
        <title>Lysobacter sp. nov. isolated from soil of gangwondo yeongwol, south Korea.</title>
        <authorList>
            <person name="Kim K.R."/>
            <person name="Kim K.H."/>
            <person name="Jeon C.O."/>
        </authorList>
    </citation>
    <scope>NUCLEOTIDE SEQUENCE [LARGE SCALE GENOMIC DNA]</scope>
    <source>
        <strain evidence="2 3">R19</strain>
    </source>
</reference>
<dbReference type="GO" id="GO:0016020">
    <property type="term" value="C:membrane"/>
    <property type="evidence" value="ECO:0007669"/>
    <property type="project" value="GOC"/>
</dbReference>
<dbReference type="PANTHER" id="PTHR14859:SF1">
    <property type="entry name" value="PGAP2-INTERACTING PROTEIN"/>
    <property type="match status" value="1"/>
</dbReference>
<keyword evidence="2" id="KW-0540">Nuclease</keyword>
<dbReference type="InterPro" id="IPR005135">
    <property type="entry name" value="Endo/exonuclease/phosphatase"/>
</dbReference>
<dbReference type="PANTHER" id="PTHR14859">
    <property type="entry name" value="CALCOFLUOR WHITE HYPERSENSITIVE PROTEIN PRECURSOR"/>
    <property type="match status" value="1"/>
</dbReference>
<dbReference type="GO" id="GO:0006506">
    <property type="term" value="P:GPI anchor biosynthetic process"/>
    <property type="evidence" value="ECO:0007669"/>
    <property type="project" value="TreeGrafter"/>
</dbReference>
<keyword evidence="2" id="KW-0378">Hydrolase</keyword>
<accession>A0A974Y0V6</accession>
<dbReference type="GO" id="GO:0004519">
    <property type="term" value="F:endonuclease activity"/>
    <property type="evidence" value="ECO:0007669"/>
    <property type="project" value="UniProtKB-KW"/>
</dbReference>
<keyword evidence="2" id="KW-0255">Endonuclease</keyword>
<name>A0A974Y0V6_9GAMM</name>
<keyword evidence="3" id="KW-1185">Reference proteome</keyword>
<dbReference type="RefSeq" id="WP_200614689.1">
    <property type="nucleotide sequence ID" value="NZ_CP071518.1"/>
</dbReference>
<evidence type="ECO:0000259" key="1">
    <source>
        <dbReference type="Pfam" id="PF03372"/>
    </source>
</evidence>
<gene>
    <name evidence="2" type="ORF">I8J32_005080</name>
</gene>
<sequence length="251" mass="28059">MPAFNVLTLNAHMGFNLLNRRFVLPELREAIRSVSADVVFLQEVLGEHARHARRHLNWPQGPQYEFLADTIWTQFAYGRNAVYPHGHHGNALLSKFPILSHENRDVSVRGHEERGLLHCVLGVPGGAGRPAVPVHAICVHLGLRESHRQRQLQLLCEVIREAVPPDAALVVAGDFNDWRRRGHARMAECGLGEVFLAAHGRLAATFPARLPLLPVDRIYVRNLAATQPRVLSARPWSHLSDHAPLMVQVAL</sequence>